<protein>
    <submittedName>
        <fullName evidence="1">Uncharacterized protein</fullName>
    </submittedName>
</protein>
<proteinExistence type="predicted"/>
<keyword evidence="2" id="KW-1185">Reference proteome</keyword>
<name>A0A8X6QHB7_NEPPI</name>
<evidence type="ECO:0000313" key="1">
    <source>
        <dbReference type="EMBL" id="GFU27093.1"/>
    </source>
</evidence>
<accession>A0A8X6QHB7</accession>
<organism evidence="1 2">
    <name type="scientific">Nephila pilipes</name>
    <name type="common">Giant wood spider</name>
    <name type="synonym">Nephila maculata</name>
    <dbReference type="NCBI Taxonomy" id="299642"/>
    <lineage>
        <taxon>Eukaryota</taxon>
        <taxon>Metazoa</taxon>
        <taxon>Ecdysozoa</taxon>
        <taxon>Arthropoda</taxon>
        <taxon>Chelicerata</taxon>
        <taxon>Arachnida</taxon>
        <taxon>Araneae</taxon>
        <taxon>Araneomorphae</taxon>
        <taxon>Entelegynae</taxon>
        <taxon>Araneoidea</taxon>
        <taxon>Nephilidae</taxon>
        <taxon>Nephila</taxon>
    </lineage>
</organism>
<gene>
    <name evidence="1" type="ORF">NPIL_575011</name>
</gene>
<dbReference type="EMBL" id="BMAW01128705">
    <property type="protein sequence ID" value="GFU27093.1"/>
    <property type="molecule type" value="Genomic_DNA"/>
</dbReference>
<dbReference type="AlphaFoldDB" id="A0A8X6QHB7"/>
<dbReference type="Proteomes" id="UP000887013">
    <property type="component" value="Unassembled WGS sequence"/>
</dbReference>
<reference evidence="1" key="1">
    <citation type="submission" date="2020-08" db="EMBL/GenBank/DDBJ databases">
        <title>Multicomponent nature underlies the extraordinary mechanical properties of spider dragline silk.</title>
        <authorList>
            <person name="Kono N."/>
            <person name="Nakamura H."/>
            <person name="Mori M."/>
            <person name="Yoshida Y."/>
            <person name="Ohtoshi R."/>
            <person name="Malay A.D."/>
            <person name="Moran D.A.P."/>
            <person name="Tomita M."/>
            <person name="Numata K."/>
            <person name="Arakawa K."/>
        </authorList>
    </citation>
    <scope>NUCLEOTIDE SEQUENCE</scope>
</reference>
<sequence>MVDLRRFIYLQNIELYKIKKSFNLSSNSVNLENEGVSVDMWDSKKGPPHQEAVDMLNAQEIHFSTANKDVPPNKNIIPQRFSNAKKKKKLTKTSTVTSQNKDNNTILKIILYNKNFIHSPLEES</sequence>
<comment type="caution">
    <text evidence="1">The sequence shown here is derived from an EMBL/GenBank/DDBJ whole genome shotgun (WGS) entry which is preliminary data.</text>
</comment>
<evidence type="ECO:0000313" key="2">
    <source>
        <dbReference type="Proteomes" id="UP000887013"/>
    </source>
</evidence>